<evidence type="ECO:0000313" key="3">
    <source>
        <dbReference type="Proteomes" id="UP000039865"/>
    </source>
</evidence>
<name>A0A078AK56_STYLE</name>
<proteinExistence type="predicted"/>
<evidence type="ECO:0000313" key="2">
    <source>
        <dbReference type="EMBL" id="CDW82765.1"/>
    </source>
</evidence>
<sequence length="724" mass="84691">MEIHHQQTQPMTSKHQTMAPLQSLFAKNNRKLYNSRTQLSELDLYDDNIVEIGSGTPRNNKNENSSSNFNENMSTNSPNKMLSRFNPNPKKHIQSKIEYLILPYNQKLQSYKHMKFEEDKEIEEQEFQKNNEQPGSKERYVYWSASIGWHKIHDVVLNQEKFMFDSMINHVKKAKDLSLIRKEQKLQSQKKPKHDKMKPRNSKRIILIKGMKNGQSNGSASRLMLATSRDKLQPFVKNSDQKPLDVDSEKSDRVRLKVVKKFDPRLARRSVEETIKDDKKIHVQRSKFQKPQGRVTQEDVLNPDSDNTKNASQDFRLDSAKFSISKFSEELPGIFVEKLEHNGNDTIYQSIREDDMTADGKQDKNTIIIFQEQIMEMSPKSKKISEKMTPKRLSTKLRGEIHDYRQKNFRNLIKSFESRDFEEYNLKIQTGRKSKFLNQGTYQPSHRKKEFFKSQRNSILNQSILAPIVKLKQEKRDEEIRQSVDSSLNYLQSTIGSSTLQDLKKSEIFEKNQQQSFWRRINSLKTSPKNDRLNSNRDSMKPFNITTANTILNFKNDRNRANLMTSSKEGTMMPLITTPLSIFSPPTTSQRQNETERKYTTLSAMTFSKRTHNPSTNLNQQQSKAVKINTDFMLISDNKSLMNSAFKSKASNSFKENECDTYINKRRRSIDQFVGDLNKQEQSKIQNMLLDNNFKENDFGNYINLKGHLRRKKMIQNQINNSHV</sequence>
<dbReference type="Proteomes" id="UP000039865">
    <property type="component" value="Unassembled WGS sequence"/>
</dbReference>
<gene>
    <name evidence="2" type="primary">Contig2338.g2518</name>
    <name evidence="2" type="ORF">STYLEM_11800</name>
</gene>
<organism evidence="2 3">
    <name type="scientific">Stylonychia lemnae</name>
    <name type="common">Ciliate</name>
    <dbReference type="NCBI Taxonomy" id="5949"/>
    <lineage>
        <taxon>Eukaryota</taxon>
        <taxon>Sar</taxon>
        <taxon>Alveolata</taxon>
        <taxon>Ciliophora</taxon>
        <taxon>Intramacronucleata</taxon>
        <taxon>Spirotrichea</taxon>
        <taxon>Stichotrichia</taxon>
        <taxon>Sporadotrichida</taxon>
        <taxon>Oxytrichidae</taxon>
        <taxon>Stylonychinae</taxon>
        <taxon>Stylonychia</taxon>
    </lineage>
</organism>
<feature type="region of interest" description="Disordered" evidence="1">
    <location>
        <begin position="282"/>
        <end position="312"/>
    </location>
</feature>
<feature type="region of interest" description="Disordered" evidence="1">
    <location>
        <begin position="53"/>
        <end position="79"/>
    </location>
</feature>
<reference evidence="2 3" key="1">
    <citation type="submission" date="2014-06" db="EMBL/GenBank/DDBJ databases">
        <authorList>
            <person name="Swart Estienne"/>
        </authorList>
    </citation>
    <scope>NUCLEOTIDE SEQUENCE [LARGE SCALE GENOMIC DNA]</scope>
    <source>
        <strain evidence="2 3">130c</strain>
    </source>
</reference>
<protein>
    <submittedName>
        <fullName evidence="2">Uncharacterized protein</fullName>
    </submittedName>
</protein>
<dbReference type="InParanoid" id="A0A078AK56"/>
<keyword evidence="3" id="KW-1185">Reference proteome</keyword>
<evidence type="ECO:0000256" key="1">
    <source>
        <dbReference type="SAM" id="MobiDB-lite"/>
    </source>
</evidence>
<dbReference type="EMBL" id="CCKQ01011221">
    <property type="protein sequence ID" value="CDW82765.1"/>
    <property type="molecule type" value="Genomic_DNA"/>
</dbReference>
<dbReference type="AlphaFoldDB" id="A0A078AK56"/>
<accession>A0A078AK56</accession>
<feature type="compositionally biased region" description="Low complexity" evidence="1">
    <location>
        <begin position="62"/>
        <end position="77"/>
    </location>
</feature>